<dbReference type="RefSeq" id="WP_209700728.1">
    <property type="nucleotide sequence ID" value="NZ_JAGGLM010000001.1"/>
</dbReference>
<keyword evidence="7 9" id="KW-0057">Aromatic amino acid biosynthesis</keyword>
<evidence type="ECO:0000259" key="10">
    <source>
        <dbReference type="Pfam" id="PF00697"/>
    </source>
</evidence>
<dbReference type="InterPro" id="IPR011060">
    <property type="entry name" value="RibuloseP-bd_barrel"/>
</dbReference>
<dbReference type="HAMAP" id="MF_00135">
    <property type="entry name" value="PRAI"/>
    <property type="match status" value="1"/>
</dbReference>
<dbReference type="Gene3D" id="3.20.20.70">
    <property type="entry name" value="Aldolase class I"/>
    <property type="match status" value="1"/>
</dbReference>
<keyword evidence="5 9" id="KW-0028">Amino-acid biosynthesis</keyword>
<keyword evidence="8 9" id="KW-0413">Isomerase</keyword>
<evidence type="ECO:0000313" key="12">
    <source>
        <dbReference type="Proteomes" id="UP001519307"/>
    </source>
</evidence>
<dbReference type="PANTHER" id="PTHR42894">
    <property type="entry name" value="N-(5'-PHOSPHORIBOSYL)ANTHRANILATE ISOMERASE"/>
    <property type="match status" value="1"/>
</dbReference>
<comment type="pathway">
    <text evidence="2 9">Amino-acid biosynthesis; L-tryptophan biosynthesis; L-tryptophan from chorismate: step 3/5.</text>
</comment>
<gene>
    <name evidence="9" type="primary">trpF</name>
    <name evidence="11" type="ORF">J2Z42_000466</name>
</gene>
<accession>A0ABS4KP28</accession>
<organism evidence="11 12">
    <name type="scientific">Clostridium algifaecis</name>
    <dbReference type="NCBI Taxonomy" id="1472040"/>
    <lineage>
        <taxon>Bacteria</taxon>
        <taxon>Bacillati</taxon>
        <taxon>Bacillota</taxon>
        <taxon>Clostridia</taxon>
        <taxon>Eubacteriales</taxon>
        <taxon>Clostridiaceae</taxon>
        <taxon>Clostridium</taxon>
    </lineage>
</organism>
<evidence type="ECO:0000313" key="11">
    <source>
        <dbReference type="EMBL" id="MBP2031801.1"/>
    </source>
</evidence>
<dbReference type="Pfam" id="PF00697">
    <property type="entry name" value="PRAI"/>
    <property type="match status" value="1"/>
</dbReference>
<evidence type="ECO:0000256" key="7">
    <source>
        <dbReference type="ARBA" id="ARBA00023141"/>
    </source>
</evidence>
<dbReference type="InterPro" id="IPR001240">
    <property type="entry name" value="PRAI_dom"/>
</dbReference>
<comment type="catalytic activity">
    <reaction evidence="1 9">
        <text>N-(5-phospho-beta-D-ribosyl)anthranilate = 1-(2-carboxyphenylamino)-1-deoxy-D-ribulose 5-phosphate</text>
        <dbReference type="Rhea" id="RHEA:21540"/>
        <dbReference type="ChEBI" id="CHEBI:18277"/>
        <dbReference type="ChEBI" id="CHEBI:58613"/>
        <dbReference type="EC" id="5.3.1.24"/>
    </reaction>
</comment>
<dbReference type="EMBL" id="JAGGLM010000001">
    <property type="protein sequence ID" value="MBP2031801.1"/>
    <property type="molecule type" value="Genomic_DNA"/>
</dbReference>
<dbReference type="EC" id="5.3.1.24" evidence="3 9"/>
<evidence type="ECO:0000256" key="1">
    <source>
        <dbReference type="ARBA" id="ARBA00001164"/>
    </source>
</evidence>
<protein>
    <recommendedName>
        <fullName evidence="4 9">N-(5'-phosphoribosyl)anthranilate isomerase</fullName>
        <shortName evidence="9">PRAI</shortName>
        <ecNumber evidence="3 9">5.3.1.24</ecNumber>
    </recommendedName>
</protein>
<feature type="domain" description="N-(5'phosphoribosyl) anthranilate isomerase (PRAI)" evidence="10">
    <location>
        <begin position="4"/>
        <end position="193"/>
    </location>
</feature>
<dbReference type="InterPro" id="IPR044643">
    <property type="entry name" value="TrpF_fam"/>
</dbReference>
<dbReference type="PANTHER" id="PTHR42894:SF1">
    <property type="entry name" value="N-(5'-PHOSPHORIBOSYL)ANTHRANILATE ISOMERASE"/>
    <property type="match status" value="1"/>
</dbReference>
<dbReference type="InterPro" id="IPR013785">
    <property type="entry name" value="Aldolase_TIM"/>
</dbReference>
<comment type="caution">
    <text evidence="11">The sequence shown here is derived from an EMBL/GenBank/DDBJ whole genome shotgun (WGS) entry which is preliminary data.</text>
</comment>
<name>A0ABS4KP28_9CLOT</name>
<keyword evidence="6 9" id="KW-0822">Tryptophan biosynthesis</keyword>
<evidence type="ECO:0000256" key="2">
    <source>
        <dbReference type="ARBA" id="ARBA00004664"/>
    </source>
</evidence>
<evidence type="ECO:0000256" key="4">
    <source>
        <dbReference type="ARBA" id="ARBA00022272"/>
    </source>
</evidence>
<evidence type="ECO:0000256" key="9">
    <source>
        <dbReference type="HAMAP-Rule" id="MF_00135"/>
    </source>
</evidence>
<dbReference type="SUPFAM" id="SSF51366">
    <property type="entry name" value="Ribulose-phoshate binding barrel"/>
    <property type="match status" value="1"/>
</dbReference>
<evidence type="ECO:0000256" key="3">
    <source>
        <dbReference type="ARBA" id="ARBA00012572"/>
    </source>
</evidence>
<evidence type="ECO:0000256" key="8">
    <source>
        <dbReference type="ARBA" id="ARBA00023235"/>
    </source>
</evidence>
<evidence type="ECO:0000256" key="5">
    <source>
        <dbReference type="ARBA" id="ARBA00022605"/>
    </source>
</evidence>
<comment type="similarity">
    <text evidence="9">Belongs to the TrpF family.</text>
</comment>
<dbReference type="CDD" id="cd00405">
    <property type="entry name" value="PRAI"/>
    <property type="match status" value="1"/>
</dbReference>
<reference evidence="11 12" key="1">
    <citation type="submission" date="2021-03" db="EMBL/GenBank/DDBJ databases">
        <title>Genomic Encyclopedia of Type Strains, Phase IV (KMG-IV): sequencing the most valuable type-strain genomes for metagenomic binning, comparative biology and taxonomic classification.</title>
        <authorList>
            <person name="Goeker M."/>
        </authorList>
    </citation>
    <scope>NUCLEOTIDE SEQUENCE [LARGE SCALE GENOMIC DNA]</scope>
    <source>
        <strain evidence="11 12">DSM 28783</strain>
    </source>
</reference>
<keyword evidence="12" id="KW-1185">Reference proteome</keyword>
<dbReference type="GO" id="GO:0004640">
    <property type="term" value="F:phosphoribosylanthranilate isomerase activity"/>
    <property type="evidence" value="ECO:0007669"/>
    <property type="project" value="UniProtKB-EC"/>
</dbReference>
<sequence length="199" mass="22632">MAKVKICGLTRKEDIEYVNKYSPDYAGFVFSKSRRRIDLNKGKELTSKLKPCIKKVGIFVNESLDFVENVSKSLKLDVIQFHGEEDKNYIDNFSDYTVWKAIKVKTKEDILNLNYEYVDGILLDSKIAGSGKTFDWKIASNLVLKCQLILAGGLNIDNVEDGILKFKPYVVDVSSGVESFGLKDENKIKSFIEKVRNIK</sequence>
<evidence type="ECO:0000256" key="6">
    <source>
        <dbReference type="ARBA" id="ARBA00022822"/>
    </source>
</evidence>
<proteinExistence type="inferred from homology"/>
<dbReference type="Proteomes" id="UP001519307">
    <property type="component" value="Unassembled WGS sequence"/>
</dbReference>